<feature type="transmembrane region" description="Helical" evidence="1">
    <location>
        <begin position="415"/>
        <end position="436"/>
    </location>
</feature>
<gene>
    <name evidence="2" type="ORF">KDA27_21885</name>
</gene>
<reference evidence="2" key="1">
    <citation type="submission" date="2020-04" db="EMBL/GenBank/DDBJ databases">
        <authorList>
            <person name="Zhang T."/>
        </authorList>
    </citation>
    <scope>NUCLEOTIDE SEQUENCE</scope>
    <source>
        <strain evidence="2">HKST-UBA02</strain>
    </source>
</reference>
<evidence type="ECO:0000313" key="2">
    <source>
        <dbReference type="EMBL" id="MCA9758463.1"/>
    </source>
</evidence>
<feature type="transmembrane region" description="Helical" evidence="1">
    <location>
        <begin position="781"/>
        <end position="805"/>
    </location>
</feature>
<name>A0A956NIM9_UNCEI</name>
<sequence length="837" mass="90538">MTTLPQAILLVLVVVAPVFVLFAPSFIGQKLLLPLDVLALDGVYLSEVPPDRVAWWGSSVLADQVLEYEMNRRFVTDELRAGRVPLWNPYGYCGAPFANFHKYSPFMWPYYLFGTPRVLPWIQLLVAFTAGIGTYVYGRRGLGVGYYPALVAAAAFPLVGFFVLWRGFSLTYVAAWLPWLFLAIDATVRRPVGLAPVGLAVVTALVLVSGQIDVAGQALLASGVYAVGCSLLKERGKRPVRRLATVGLMLTAGWGVGFLLSAPYLLPLADYARTGARFQERAAGSEERPPIGLPALPALLLPDAYGTSREGSFYLLDGNQLEGPAAGYAGVVLVLFLAPLAFVVRERRKTAAVLLAIGILGLSWDLDVPGAVQLLRLPVLNLMSHNRFVFVSAFAWVALAALGFEQVLRRERLRLPWLLGAVAPFTFGVWCLHSMGHLPEPVGSKLGTTLVNGRALFGSVDSIRSIQESYVVAYARGALLCLAAVAGWVLVVSRFGTSRWLPTVLAVTTVAELLGFAIGVTPQSDPAMYYPEIEALTPLRGTPDRVLGLGCLPANLNERFRLREVRGYDGVDPARMIELLELCRDVRVPAERYGRVQVYSSPVRVDSVGTLACSPVLDMLAVRHIVVRGEPPAKAKPVTRGSGYWTGLNPRALPRAFVPERIETTKDDAETLRRLGDPGFDPRGVAFITTKSDWSGCVDALLGKRVSGRAEIESEDSGAVTVITRMETSGLMVLGDLFDDGWKATVNGQPMPILRVNHAIRGVVVPEGRSTVRFDYRPSSFVIGVGLAIAAAVALILWSAGIAGWRVGHRLFEILRAHASAAEVPGQNEPGPATAAR</sequence>
<protein>
    <submittedName>
        <fullName evidence="2">YfhO family protein</fullName>
    </submittedName>
</protein>
<dbReference type="PANTHER" id="PTHR38454">
    <property type="entry name" value="INTEGRAL MEMBRANE PROTEIN-RELATED"/>
    <property type="match status" value="1"/>
</dbReference>
<feature type="transmembrane region" description="Helical" evidence="1">
    <location>
        <begin position="500"/>
        <end position="520"/>
    </location>
</feature>
<dbReference type="PANTHER" id="PTHR38454:SF1">
    <property type="entry name" value="INTEGRAL MEMBRANE PROTEIN"/>
    <property type="match status" value="1"/>
</dbReference>
<organism evidence="2 3">
    <name type="scientific">Eiseniibacteriota bacterium</name>
    <dbReference type="NCBI Taxonomy" id="2212470"/>
    <lineage>
        <taxon>Bacteria</taxon>
        <taxon>Candidatus Eiseniibacteriota</taxon>
    </lineage>
</organism>
<accession>A0A956NIM9</accession>
<reference evidence="2" key="2">
    <citation type="journal article" date="2021" name="Microbiome">
        <title>Successional dynamics and alternative stable states in a saline activated sludge microbial community over 9 years.</title>
        <authorList>
            <person name="Wang Y."/>
            <person name="Ye J."/>
            <person name="Ju F."/>
            <person name="Liu L."/>
            <person name="Boyd J.A."/>
            <person name="Deng Y."/>
            <person name="Parks D.H."/>
            <person name="Jiang X."/>
            <person name="Yin X."/>
            <person name="Woodcroft B.J."/>
            <person name="Tyson G.W."/>
            <person name="Hugenholtz P."/>
            <person name="Polz M.F."/>
            <person name="Zhang T."/>
        </authorList>
    </citation>
    <scope>NUCLEOTIDE SEQUENCE</scope>
    <source>
        <strain evidence="2">HKST-UBA02</strain>
    </source>
</reference>
<feature type="transmembrane region" description="Helical" evidence="1">
    <location>
        <begin position="388"/>
        <end position="408"/>
    </location>
</feature>
<dbReference type="EMBL" id="JAGQHS010000176">
    <property type="protein sequence ID" value="MCA9758463.1"/>
    <property type="molecule type" value="Genomic_DNA"/>
</dbReference>
<feature type="transmembrane region" description="Helical" evidence="1">
    <location>
        <begin position="118"/>
        <end position="137"/>
    </location>
</feature>
<evidence type="ECO:0000256" key="1">
    <source>
        <dbReference type="SAM" id="Phobius"/>
    </source>
</evidence>
<evidence type="ECO:0000313" key="3">
    <source>
        <dbReference type="Proteomes" id="UP000739538"/>
    </source>
</evidence>
<keyword evidence="1" id="KW-0472">Membrane</keyword>
<feature type="transmembrane region" description="Helical" evidence="1">
    <location>
        <begin position="144"/>
        <end position="162"/>
    </location>
</feature>
<feature type="transmembrane region" description="Helical" evidence="1">
    <location>
        <begin position="7"/>
        <end position="27"/>
    </location>
</feature>
<dbReference type="InterPro" id="IPR018580">
    <property type="entry name" value="Uncharacterised_YfhO"/>
</dbReference>
<feature type="transmembrane region" description="Helical" evidence="1">
    <location>
        <begin position="244"/>
        <end position="266"/>
    </location>
</feature>
<keyword evidence="1" id="KW-1133">Transmembrane helix</keyword>
<comment type="caution">
    <text evidence="2">The sequence shown here is derived from an EMBL/GenBank/DDBJ whole genome shotgun (WGS) entry which is preliminary data.</text>
</comment>
<feature type="transmembrane region" description="Helical" evidence="1">
    <location>
        <begin position="473"/>
        <end position="493"/>
    </location>
</feature>
<proteinExistence type="predicted"/>
<feature type="transmembrane region" description="Helical" evidence="1">
    <location>
        <begin position="191"/>
        <end position="208"/>
    </location>
</feature>
<dbReference type="Proteomes" id="UP000739538">
    <property type="component" value="Unassembled WGS sequence"/>
</dbReference>
<dbReference type="AlphaFoldDB" id="A0A956NIM9"/>
<feature type="transmembrane region" description="Helical" evidence="1">
    <location>
        <begin position="351"/>
        <end position="368"/>
    </location>
</feature>
<keyword evidence="1" id="KW-0812">Transmembrane</keyword>
<feature type="transmembrane region" description="Helical" evidence="1">
    <location>
        <begin position="325"/>
        <end position="344"/>
    </location>
</feature>